<dbReference type="InterPro" id="IPR005502">
    <property type="entry name" value="Ribosyl_crysJ1"/>
</dbReference>
<reference evidence="1 2" key="1">
    <citation type="submission" date="2024-04" db="EMBL/GenBank/DDBJ databases">
        <title>Okeanomitos corallinicola gen. &amp; sp. nov. (Nostocales, Cyanobacteria), a new toxic marine heterocyst-forming cyanobacterium from a coral reef.</title>
        <authorList>
            <person name="Li H."/>
            <person name="Li R."/>
            <person name="Kang J."/>
            <person name="Hii K.S."/>
            <person name="Mohamed H.F."/>
            <person name="Xu X."/>
            <person name="Luo Z."/>
        </authorList>
    </citation>
    <scope>NUCLEOTIDE SEQUENCE [LARGE SCALE GENOMIC DNA]</scope>
    <source>
        <strain evidence="1 2">TIOX110</strain>
    </source>
</reference>
<dbReference type="RefSeq" id="WP_353932134.1">
    <property type="nucleotide sequence ID" value="NZ_CP150886.1"/>
</dbReference>
<dbReference type="Proteomes" id="UP001483337">
    <property type="component" value="Chromosome"/>
</dbReference>
<dbReference type="Pfam" id="PF03747">
    <property type="entry name" value="ADP_ribosyl_GH"/>
    <property type="match status" value="1"/>
</dbReference>
<accession>A0ABZ2V097</accession>
<sequence>MRYSLVNRVRGTFLGSLLGERLATQDFCDLEEIAVLGSKSLIRLGRLDIDDWLHFYQEVSVNSETGDIAKLKIVLATLPLVVFFHENTHKLKHNLLEVLQIWDTEPVVKDVALVLGYAIAKSLTETLNPVKLISQIVSFLGETTTAIPQKLLKVKILIEEGAGLEQAQTEFSAPELSNNLALALYCFLSSLEDFRLTVIRSQQNLGKPDSGYFHSQITGVLAGALSGAYNGTAGIPVNWQMVLSGADSPVWGQNISAQILKLANDIVAVWSGGYNITPHTHGLTKEECQVNWELTPMPITAAPSVIRPR</sequence>
<proteinExistence type="predicted"/>
<dbReference type="SUPFAM" id="SSF101478">
    <property type="entry name" value="ADP-ribosylglycohydrolase"/>
    <property type="match status" value="1"/>
</dbReference>
<name>A0ABZ2V097_9CYAN</name>
<evidence type="ECO:0000313" key="2">
    <source>
        <dbReference type="Proteomes" id="UP001483337"/>
    </source>
</evidence>
<dbReference type="EC" id="3.2.2.-" evidence="1"/>
<dbReference type="EMBL" id="CP150886">
    <property type="protein sequence ID" value="WZB89230.1"/>
    <property type="molecule type" value="Genomic_DNA"/>
</dbReference>
<organism evidence="1 2">
    <name type="scientific">Okeanomitos corallinicola TIOX110</name>
    <dbReference type="NCBI Taxonomy" id="3133117"/>
    <lineage>
        <taxon>Bacteria</taxon>
        <taxon>Bacillati</taxon>
        <taxon>Cyanobacteriota</taxon>
        <taxon>Cyanophyceae</taxon>
        <taxon>Nostocales</taxon>
        <taxon>Aphanizomenonaceae</taxon>
        <taxon>Okeanomitos</taxon>
    </lineage>
</organism>
<keyword evidence="1" id="KW-0378">Hydrolase</keyword>
<keyword evidence="1" id="KW-0326">Glycosidase</keyword>
<dbReference type="InterPro" id="IPR036705">
    <property type="entry name" value="Ribosyl_crysJ1_sf"/>
</dbReference>
<keyword evidence="2" id="KW-1185">Reference proteome</keyword>
<dbReference type="Gene3D" id="1.10.4080.10">
    <property type="entry name" value="ADP-ribosylation/Crystallin J1"/>
    <property type="match status" value="1"/>
</dbReference>
<gene>
    <name evidence="1" type="ORF">WJM97_05990</name>
</gene>
<dbReference type="GO" id="GO:0016798">
    <property type="term" value="F:hydrolase activity, acting on glycosyl bonds"/>
    <property type="evidence" value="ECO:0007669"/>
    <property type="project" value="UniProtKB-KW"/>
</dbReference>
<protein>
    <submittedName>
        <fullName evidence="1">ADP-ribosylglycohydrolase family protein</fullName>
        <ecNumber evidence="1">3.2.2.-</ecNumber>
    </submittedName>
</protein>
<evidence type="ECO:0000313" key="1">
    <source>
        <dbReference type="EMBL" id="WZB89230.1"/>
    </source>
</evidence>